<dbReference type="Proteomes" id="UP000327493">
    <property type="component" value="Chromosome 3"/>
</dbReference>
<keyword evidence="2" id="KW-1185">Reference proteome</keyword>
<accession>A0A5J5DKR6</accession>
<protein>
    <submittedName>
        <fullName evidence="1">Uncharacterized protein</fullName>
    </submittedName>
</protein>
<gene>
    <name evidence="1" type="ORF">FQN60_004667</name>
</gene>
<comment type="caution">
    <text evidence="1">The sequence shown here is derived from an EMBL/GenBank/DDBJ whole genome shotgun (WGS) entry which is preliminary data.</text>
</comment>
<sequence>MGGCSGRVVASGYEGCVMAPVPECTLLTECVEVGKLFWGPGQRTPCESEIFIRST</sequence>
<organism evidence="1 2">
    <name type="scientific">Etheostoma spectabile</name>
    <name type="common">orangethroat darter</name>
    <dbReference type="NCBI Taxonomy" id="54343"/>
    <lineage>
        <taxon>Eukaryota</taxon>
        <taxon>Metazoa</taxon>
        <taxon>Chordata</taxon>
        <taxon>Craniata</taxon>
        <taxon>Vertebrata</taxon>
        <taxon>Euteleostomi</taxon>
        <taxon>Actinopterygii</taxon>
        <taxon>Neopterygii</taxon>
        <taxon>Teleostei</taxon>
        <taxon>Neoteleostei</taxon>
        <taxon>Acanthomorphata</taxon>
        <taxon>Eupercaria</taxon>
        <taxon>Perciformes</taxon>
        <taxon>Percoidei</taxon>
        <taxon>Percidae</taxon>
        <taxon>Etheostomatinae</taxon>
        <taxon>Etheostoma</taxon>
    </lineage>
</organism>
<evidence type="ECO:0000313" key="1">
    <source>
        <dbReference type="EMBL" id="KAA8593833.1"/>
    </source>
</evidence>
<feature type="non-terminal residue" evidence="1">
    <location>
        <position position="55"/>
    </location>
</feature>
<evidence type="ECO:0000313" key="2">
    <source>
        <dbReference type="Proteomes" id="UP000327493"/>
    </source>
</evidence>
<name>A0A5J5DKR6_9PERO</name>
<dbReference type="AlphaFoldDB" id="A0A5J5DKR6"/>
<dbReference type="EMBL" id="VOFY01000003">
    <property type="protein sequence ID" value="KAA8593833.1"/>
    <property type="molecule type" value="Genomic_DNA"/>
</dbReference>
<proteinExistence type="predicted"/>
<reference evidence="1 2" key="1">
    <citation type="submission" date="2019-08" db="EMBL/GenBank/DDBJ databases">
        <title>A chromosome-level genome assembly, high-density linkage maps, and genome scans reveal the genomic architecture of hybrid incompatibilities underlying speciation via character displacement in darters (Percidae: Etheostominae).</title>
        <authorList>
            <person name="Moran R.L."/>
            <person name="Catchen J.M."/>
            <person name="Fuller R.C."/>
        </authorList>
    </citation>
    <scope>NUCLEOTIDE SEQUENCE [LARGE SCALE GENOMIC DNA]</scope>
    <source>
        <strain evidence="1">EspeVRDwgs_2016</strain>
        <tissue evidence="1">Muscle</tissue>
    </source>
</reference>